<evidence type="ECO:0000256" key="7">
    <source>
        <dbReference type="ARBA" id="ARBA00023125"/>
    </source>
</evidence>
<dbReference type="InterPro" id="IPR050335">
    <property type="entry name" value="ERT1_acuK_gluconeogen_tf"/>
</dbReference>
<evidence type="ECO:0000256" key="5">
    <source>
        <dbReference type="ARBA" id="ARBA00022833"/>
    </source>
</evidence>
<keyword evidence="10" id="KW-0539">Nucleus</keyword>
<sequence length="681" mass="75448">MSQRSQRTSIAYLNSPPHLPRIDAMMDRPSSPNTRPLRHTHPDTSQRQIQPADKKTIDSKSKTKFTERSNQKRKKRKTMRACNHCQRSHLTCDDSRPCLRCVNKGIADTCVDGQRKKAKYLIDAEEELLAEQRSTSPPASPATESSSVKKLPQPAPLSDLLVRTDSETLSSIPVPLLERQQQQQQQQQHPQQQQQQFRRQHQPPQLQSISPISSFPPPLPSPVQISSAATSVADLAAATPAILQQPPSLDTSALQATPSTANFGSEAINLEYAILSSMLSYPVFSSGPMSAPGDSTDAAANRAVQQQHQGITLGVNNTVSIPNSLWAAPPTQPLSALLPSQAHHISQQNQQHQSPAQAAQVLNASINNGAISNAASMQEDPSRLESIVGGNSSSISLAHNGLATSPQYQYQHQHQQQNAQYAHQNRQRQESWPRTALLHGQSNGILTVGPSALVRPSPPPLAQIVADETHNPLSRPPTTDPAVYGLNPVYSLSPAEVYSSVTEPYKYYNGFHFFFRHISSRMDKKNIMRVSRAIAHFRPSLVALLRNLTREDLIFMEKSFQRALLEYEKLIGFIGTPAVVWRRSGEIALVGKEFSILTQWDRQQLINGNRFIFELMDVESAVVYWEQFAVHAFENSEHAVMSECKLVRPDGSIVPCAFSFTVKRDLFGIPMAIIGNFLPIL</sequence>
<dbReference type="SUPFAM" id="SSF55785">
    <property type="entry name" value="PYP-like sensor domain (PAS domain)"/>
    <property type="match status" value="1"/>
</dbReference>
<evidence type="ECO:0000256" key="4">
    <source>
        <dbReference type="ARBA" id="ARBA00022723"/>
    </source>
</evidence>
<evidence type="ECO:0000256" key="9">
    <source>
        <dbReference type="ARBA" id="ARBA00023163"/>
    </source>
</evidence>
<keyword evidence="5" id="KW-0862">Zinc</keyword>
<feature type="compositionally biased region" description="Low complexity" evidence="11">
    <location>
        <begin position="408"/>
        <end position="424"/>
    </location>
</feature>
<evidence type="ECO:0000313" key="14">
    <source>
        <dbReference type="Proteomes" id="UP001151295"/>
    </source>
</evidence>
<protein>
    <submittedName>
        <fullName evidence="13">Transcriptional regulator of nonfermentable carbon utilization</fullName>
    </submittedName>
</protein>
<evidence type="ECO:0000256" key="8">
    <source>
        <dbReference type="ARBA" id="ARBA00023159"/>
    </source>
</evidence>
<evidence type="ECO:0000256" key="10">
    <source>
        <dbReference type="ARBA" id="ARBA00023242"/>
    </source>
</evidence>
<evidence type="ECO:0000256" key="6">
    <source>
        <dbReference type="ARBA" id="ARBA00023015"/>
    </source>
</evidence>
<dbReference type="Pfam" id="PF24990">
    <property type="entry name" value="PAS_13"/>
    <property type="match status" value="2"/>
</dbReference>
<dbReference type="InterPro" id="IPR036864">
    <property type="entry name" value="Zn2-C6_fun-type_DNA-bd_sf"/>
</dbReference>
<keyword evidence="8" id="KW-0010">Activator</keyword>
<keyword evidence="4" id="KW-0479">Metal-binding</keyword>
<feature type="region of interest" description="Disordered" evidence="11">
    <location>
        <begin position="408"/>
        <end position="431"/>
    </location>
</feature>
<proteinExistence type="inferred from homology"/>
<keyword evidence="6" id="KW-0805">Transcription regulation</keyword>
<keyword evidence="7" id="KW-0238">DNA-binding</keyword>
<keyword evidence="3" id="KW-0312">Gluconeogenesis</keyword>
<dbReference type="InterPro" id="IPR035965">
    <property type="entry name" value="PAS-like_dom_sf"/>
</dbReference>
<dbReference type="Proteomes" id="UP001151295">
    <property type="component" value="Unassembled WGS sequence"/>
</dbReference>
<dbReference type="SMART" id="SM00066">
    <property type="entry name" value="GAL4"/>
    <property type="match status" value="1"/>
</dbReference>
<dbReference type="SUPFAM" id="SSF57701">
    <property type="entry name" value="Zn2/Cys6 DNA-binding domain"/>
    <property type="match status" value="1"/>
</dbReference>
<feature type="compositionally biased region" description="Low complexity" evidence="11">
    <location>
        <begin position="179"/>
        <end position="213"/>
    </location>
</feature>
<feature type="region of interest" description="Disordered" evidence="11">
    <location>
        <begin position="129"/>
        <end position="155"/>
    </location>
</feature>
<dbReference type="InterPro" id="IPR001138">
    <property type="entry name" value="Zn2Cys6_DnaBD"/>
</dbReference>
<feature type="domain" description="Zn(2)-C6 fungal-type" evidence="12">
    <location>
        <begin position="81"/>
        <end position="112"/>
    </location>
</feature>
<feature type="region of interest" description="Disordered" evidence="11">
    <location>
        <begin position="178"/>
        <end position="223"/>
    </location>
</feature>
<dbReference type="PROSITE" id="PS50048">
    <property type="entry name" value="ZN2_CY6_FUNGAL_2"/>
    <property type="match status" value="1"/>
</dbReference>
<feature type="region of interest" description="Disordered" evidence="11">
    <location>
        <begin position="1"/>
        <end position="81"/>
    </location>
</feature>
<evidence type="ECO:0000256" key="3">
    <source>
        <dbReference type="ARBA" id="ARBA00022432"/>
    </source>
</evidence>
<dbReference type="PANTHER" id="PTHR47659">
    <property type="entry name" value="ZN(II)2CYS6 TRANSCRIPTION FACTOR (EUROFUNG)-RELATED"/>
    <property type="match status" value="1"/>
</dbReference>
<evidence type="ECO:0000313" key="13">
    <source>
        <dbReference type="EMBL" id="KAJ1996347.1"/>
    </source>
</evidence>
<gene>
    <name evidence="13" type="primary">ERT1</name>
    <name evidence="13" type="ORF">EDC05_000237</name>
</gene>
<name>A0ABQ8PVL4_9FUNG</name>
<comment type="similarity">
    <text evidence="2">Belongs to the ERT1/acuK family.</text>
</comment>
<evidence type="ECO:0000256" key="1">
    <source>
        <dbReference type="ARBA" id="ARBA00004123"/>
    </source>
</evidence>
<feature type="compositionally biased region" description="Basic and acidic residues" evidence="11">
    <location>
        <begin position="52"/>
        <end position="70"/>
    </location>
</feature>
<keyword evidence="9" id="KW-0804">Transcription</keyword>
<dbReference type="CDD" id="cd00130">
    <property type="entry name" value="PAS"/>
    <property type="match status" value="1"/>
</dbReference>
<comment type="caution">
    <text evidence="13">The sequence shown here is derived from an EMBL/GenBank/DDBJ whole genome shotgun (WGS) entry which is preliminary data.</text>
</comment>
<organism evidence="13 14">
    <name type="scientific">Coemansia umbellata</name>
    <dbReference type="NCBI Taxonomy" id="1424467"/>
    <lineage>
        <taxon>Eukaryota</taxon>
        <taxon>Fungi</taxon>
        <taxon>Fungi incertae sedis</taxon>
        <taxon>Zoopagomycota</taxon>
        <taxon>Kickxellomycotina</taxon>
        <taxon>Kickxellomycetes</taxon>
        <taxon>Kickxellales</taxon>
        <taxon>Kickxellaceae</taxon>
        <taxon>Coemansia</taxon>
    </lineage>
</organism>
<comment type="subcellular location">
    <subcellularLocation>
        <location evidence="1">Nucleus</location>
    </subcellularLocation>
</comment>
<dbReference type="PANTHER" id="PTHR47659:SF1">
    <property type="entry name" value="TRANSCRIPTION ACTIVATOR OF GLUCONEOGENESIS ERT1"/>
    <property type="match status" value="1"/>
</dbReference>
<dbReference type="CDD" id="cd00067">
    <property type="entry name" value="GAL4"/>
    <property type="match status" value="1"/>
</dbReference>
<dbReference type="EMBL" id="JANBQD010000001">
    <property type="protein sequence ID" value="KAJ1996347.1"/>
    <property type="molecule type" value="Genomic_DNA"/>
</dbReference>
<evidence type="ECO:0000256" key="2">
    <source>
        <dbReference type="ARBA" id="ARBA00010855"/>
    </source>
</evidence>
<accession>A0ABQ8PVL4</accession>
<dbReference type="InterPro" id="IPR000014">
    <property type="entry name" value="PAS"/>
</dbReference>
<dbReference type="Gene3D" id="4.10.240.10">
    <property type="entry name" value="Zn(2)-C6 fungal-type DNA-binding domain"/>
    <property type="match status" value="1"/>
</dbReference>
<dbReference type="InterPro" id="IPR056751">
    <property type="entry name" value="PAS_13"/>
</dbReference>
<feature type="compositionally biased region" description="Low complexity" evidence="11">
    <location>
        <begin position="134"/>
        <end position="146"/>
    </location>
</feature>
<reference evidence="13" key="1">
    <citation type="submission" date="2022-07" db="EMBL/GenBank/DDBJ databases">
        <title>Phylogenomic reconstructions and comparative analyses of Kickxellomycotina fungi.</title>
        <authorList>
            <person name="Reynolds N.K."/>
            <person name="Stajich J.E."/>
            <person name="Barry K."/>
            <person name="Grigoriev I.V."/>
            <person name="Crous P."/>
            <person name="Smith M.E."/>
        </authorList>
    </citation>
    <scope>NUCLEOTIDE SEQUENCE</scope>
    <source>
        <strain evidence="13">BCRC 34882</strain>
    </source>
</reference>
<evidence type="ECO:0000256" key="11">
    <source>
        <dbReference type="SAM" id="MobiDB-lite"/>
    </source>
</evidence>
<feature type="compositionally biased region" description="Polar residues" evidence="11">
    <location>
        <begin position="1"/>
        <end position="12"/>
    </location>
</feature>
<evidence type="ECO:0000259" key="12">
    <source>
        <dbReference type="PROSITE" id="PS50048"/>
    </source>
</evidence>
<keyword evidence="14" id="KW-1185">Reference proteome</keyword>